<keyword evidence="2" id="KW-1185">Reference proteome</keyword>
<sequence length="150" mass="16466">MASIILTVSWAAEKSIQLNLFEAIQIPLLQLQELIKKRHITFRPGDILFTRTGFTEAYDVLIEAGQVALSQRLTASFSGVELSEATFRSLWESQFAVVAGDSSSFEFVLYEWLLAGQGMSIGEIHSLFVNSMPLKVPGGVASPPNAVDIF</sequence>
<dbReference type="GO" id="GO:0019441">
    <property type="term" value="P:L-tryptophan catabolic process to kynurenine"/>
    <property type="evidence" value="ECO:0007669"/>
    <property type="project" value="InterPro"/>
</dbReference>
<gene>
    <name evidence="1" type="ORF">CC78DRAFT_551537</name>
</gene>
<name>A0A9P4KFV0_9PLEO</name>
<proteinExistence type="predicted"/>
<dbReference type="InterPro" id="IPR037175">
    <property type="entry name" value="KFase_sf"/>
</dbReference>
<dbReference type="EMBL" id="ML986587">
    <property type="protein sequence ID" value="KAF2268374.1"/>
    <property type="molecule type" value="Genomic_DNA"/>
</dbReference>
<protein>
    <submittedName>
        <fullName evidence="1">Uncharacterized protein</fullName>
    </submittedName>
</protein>
<accession>A0A9P4KFV0</accession>
<organism evidence="1 2">
    <name type="scientific">Lojkania enalia</name>
    <dbReference type="NCBI Taxonomy" id="147567"/>
    <lineage>
        <taxon>Eukaryota</taxon>
        <taxon>Fungi</taxon>
        <taxon>Dikarya</taxon>
        <taxon>Ascomycota</taxon>
        <taxon>Pezizomycotina</taxon>
        <taxon>Dothideomycetes</taxon>
        <taxon>Pleosporomycetidae</taxon>
        <taxon>Pleosporales</taxon>
        <taxon>Pleosporales incertae sedis</taxon>
        <taxon>Lojkania</taxon>
    </lineage>
</organism>
<comment type="caution">
    <text evidence="1">The sequence shown here is derived from an EMBL/GenBank/DDBJ whole genome shotgun (WGS) entry which is preliminary data.</text>
</comment>
<dbReference type="PANTHER" id="PTHR34861:SF11">
    <property type="entry name" value="CYCLASE"/>
    <property type="match status" value="1"/>
</dbReference>
<dbReference type="AlphaFoldDB" id="A0A9P4KFV0"/>
<dbReference type="Proteomes" id="UP000800093">
    <property type="component" value="Unassembled WGS sequence"/>
</dbReference>
<dbReference type="GO" id="GO:0004061">
    <property type="term" value="F:arylformamidase activity"/>
    <property type="evidence" value="ECO:0007669"/>
    <property type="project" value="InterPro"/>
</dbReference>
<reference evidence="2" key="1">
    <citation type="journal article" date="2020" name="Stud. Mycol.">
        <title>101 Dothideomycetes genomes: A test case for predicting lifestyles and emergence of pathogens.</title>
        <authorList>
            <person name="Haridas S."/>
            <person name="Albert R."/>
            <person name="Binder M."/>
            <person name="Bloem J."/>
            <person name="LaButti K."/>
            <person name="Salamov A."/>
            <person name="Andreopoulos B."/>
            <person name="Baker S."/>
            <person name="Barry K."/>
            <person name="Bills G."/>
            <person name="Bluhm B."/>
            <person name="Cannon C."/>
            <person name="Castanera R."/>
            <person name="Culley D."/>
            <person name="Daum C."/>
            <person name="Ezra D."/>
            <person name="Gonzalez J."/>
            <person name="Henrissat B."/>
            <person name="Kuo A."/>
            <person name="Liang C."/>
            <person name="Lipzen A."/>
            <person name="Lutzoni F."/>
            <person name="Magnuson J."/>
            <person name="Mondo S."/>
            <person name="Nolan M."/>
            <person name="Ohm R."/>
            <person name="Pangilinan J."/>
            <person name="Park H.-J."/>
            <person name="Ramirez L."/>
            <person name="Alfaro M."/>
            <person name="Sun H."/>
            <person name="Tritt A."/>
            <person name="Yoshinaga Y."/>
            <person name="Zwiers L.-H."/>
            <person name="Turgeon B."/>
            <person name="Goodwin S."/>
            <person name="Spatafora J."/>
            <person name="Crous P."/>
            <person name="Grigoriev I."/>
        </authorList>
    </citation>
    <scope>NUCLEOTIDE SEQUENCE [LARGE SCALE GENOMIC DNA]</scope>
    <source>
        <strain evidence="2">CBS 304.66</strain>
    </source>
</reference>
<evidence type="ECO:0000313" key="1">
    <source>
        <dbReference type="EMBL" id="KAF2268374.1"/>
    </source>
</evidence>
<evidence type="ECO:0000313" key="2">
    <source>
        <dbReference type="Proteomes" id="UP000800093"/>
    </source>
</evidence>
<dbReference type="PANTHER" id="PTHR34861">
    <property type="match status" value="1"/>
</dbReference>
<dbReference type="Gene3D" id="3.50.30.50">
    <property type="entry name" value="Putative cyclase"/>
    <property type="match status" value="1"/>
</dbReference>
<dbReference type="OrthoDB" id="3683765at2759"/>